<sequence>MTTIVGTALEMAEAEGIDGLSLRRLADRLGVRAPALYWHIPGKRALLDEMVDVIVRPAVPIWNSAPVYGWDAWLMGAARAMRAALRAHRGGPAIAVGAGLDRAVNLGVFIERTVAVLHDQLSIDLGAATRLAGGFNAFVLGRIAEESAVPTLDEATVTALRGRFPLLAEGLSMRAAQGYAVGGDEDFDLLVRIWIEGIRAVFVVG</sequence>
<keyword evidence="4" id="KW-0804">Transcription</keyword>
<dbReference type="InterPro" id="IPR036271">
    <property type="entry name" value="Tet_transcr_reg_TetR-rel_C_sf"/>
</dbReference>
<dbReference type="GO" id="GO:0046677">
    <property type="term" value="P:response to antibiotic"/>
    <property type="evidence" value="ECO:0007669"/>
    <property type="project" value="InterPro"/>
</dbReference>
<dbReference type="InterPro" id="IPR004111">
    <property type="entry name" value="Repressor_TetR_C"/>
</dbReference>
<dbReference type="InterPro" id="IPR050109">
    <property type="entry name" value="HTH-type_TetR-like_transc_reg"/>
</dbReference>
<dbReference type="SUPFAM" id="SSF46689">
    <property type="entry name" value="Homeodomain-like"/>
    <property type="match status" value="1"/>
</dbReference>
<evidence type="ECO:0000259" key="6">
    <source>
        <dbReference type="PROSITE" id="PS50977"/>
    </source>
</evidence>
<protein>
    <submittedName>
        <fullName evidence="7">Transcriptional regulator, TetR family</fullName>
    </submittedName>
</protein>
<dbReference type="InterPro" id="IPR009057">
    <property type="entry name" value="Homeodomain-like_sf"/>
</dbReference>
<evidence type="ECO:0000256" key="5">
    <source>
        <dbReference type="PROSITE-ProRule" id="PRU00335"/>
    </source>
</evidence>
<dbReference type="GO" id="GO:0003700">
    <property type="term" value="F:DNA-binding transcription factor activity"/>
    <property type="evidence" value="ECO:0007669"/>
    <property type="project" value="TreeGrafter"/>
</dbReference>
<dbReference type="GO" id="GO:0045892">
    <property type="term" value="P:negative regulation of DNA-templated transcription"/>
    <property type="evidence" value="ECO:0007669"/>
    <property type="project" value="InterPro"/>
</dbReference>
<reference evidence="7 8" key="1">
    <citation type="submission" date="2017-01" db="EMBL/GenBank/DDBJ databases">
        <authorList>
            <person name="Mah S.A."/>
            <person name="Swanson W.J."/>
            <person name="Moy G.W."/>
            <person name="Vacquier V.D."/>
        </authorList>
    </citation>
    <scope>NUCLEOTIDE SEQUENCE [LARGE SCALE GENOMIC DNA]</scope>
    <source>
        <strain evidence="7 8">CPCC 203464</strain>
    </source>
</reference>
<keyword evidence="3 5" id="KW-0238">DNA-binding</keyword>
<proteinExistence type="predicted"/>
<dbReference type="STRING" id="1344003.SAMN05445060_1677"/>
<dbReference type="GO" id="GO:0000976">
    <property type="term" value="F:transcription cis-regulatory region binding"/>
    <property type="evidence" value="ECO:0007669"/>
    <property type="project" value="TreeGrafter"/>
</dbReference>
<keyword evidence="8" id="KW-1185">Reference proteome</keyword>
<evidence type="ECO:0000256" key="3">
    <source>
        <dbReference type="ARBA" id="ARBA00023125"/>
    </source>
</evidence>
<dbReference type="SUPFAM" id="SSF48498">
    <property type="entry name" value="Tetracyclin repressor-like, C-terminal domain"/>
    <property type="match status" value="1"/>
</dbReference>
<dbReference type="PRINTS" id="PR00455">
    <property type="entry name" value="HTHTETR"/>
</dbReference>
<dbReference type="PANTHER" id="PTHR30055:SF151">
    <property type="entry name" value="TRANSCRIPTIONAL REGULATORY PROTEIN"/>
    <property type="match status" value="1"/>
</dbReference>
<feature type="domain" description="HTH tetR-type" evidence="6">
    <location>
        <begin position="1"/>
        <end position="58"/>
    </location>
</feature>
<evidence type="ECO:0000256" key="4">
    <source>
        <dbReference type="ARBA" id="ARBA00023163"/>
    </source>
</evidence>
<evidence type="ECO:0000256" key="2">
    <source>
        <dbReference type="ARBA" id="ARBA00023015"/>
    </source>
</evidence>
<dbReference type="AlphaFoldDB" id="A0A1N7EZQ7"/>
<feature type="DNA-binding region" description="H-T-H motif" evidence="5">
    <location>
        <begin position="21"/>
        <end position="40"/>
    </location>
</feature>
<evidence type="ECO:0000313" key="7">
    <source>
        <dbReference type="EMBL" id="SIR93550.1"/>
    </source>
</evidence>
<organism evidence="7 8">
    <name type="scientific">Williamsia sterculiae</name>
    <dbReference type="NCBI Taxonomy" id="1344003"/>
    <lineage>
        <taxon>Bacteria</taxon>
        <taxon>Bacillati</taxon>
        <taxon>Actinomycetota</taxon>
        <taxon>Actinomycetes</taxon>
        <taxon>Mycobacteriales</taxon>
        <taxon>Nocardiaceae</taxon>
        <taxon>Williamsia</taxon>
    </lineage>
</organism>
<dbReference type="InterPro" id="IPR003012">
    <property type="entry name" value="Tet_transcr_reg_TetR"/>
</dbReference>
<dbReference type="EMBL" id="FTNT01000004">
    <property type="protein sequence ID" value="SIR93550.1"/>
    <property type="molecule type" value="Genomic_DNA"/>
</dbReference>
<keyword evidence="1" id="KW-0678">Repressor</keyword>
<dbReference type="Gene3D" id="1.10.357.10">
    <property type="entry name" value="Tetracycline Repressor, domain 2"/>
    <property type="match status" value="1"/>
</dbReference>
<dbReference type="Pfam" id="PF02909">
    <property type="entry name" value="TetR_C_1"/>
    <property type="match status" value="1"/>
</dbReference>
<dbReference type="PRINTS" id="PR00400">
    <property type="entry name" value="TETREPRESSOR"/>
</dbReference>
<accession>A0A1N7EZQ7</accession>
<gene>
    <name evidence="7" type="ORF">SAMN05445060_1677</name>
</gene>
<dbReference type="Gene3D" id="1.10.10.60">
    <property type="entry name" value="Homeodomain-like"/>
    <property type="match status" value="1"/>
</dbReference>
<evidence type="ECO:0000313" key="8">
    <source>
        <dbReference type="Proteomes" id="UP000186218"/>
    </source>
</evidence>
<dbReference type="InterPro" id="IPR001647">
    <property type="entry name" value="HTH_TetR"/>
</dbReference>
<dbReference type="PROSITE" id="PS50977">
    <property type="entry name" value="HTH_TETR_2"/>
    <property type="match status" value="1"/>
</dbReference>
<dbReference type="Proteomes" id="UP000186218">
    <property type="component" value="Unassembled WGS sequence"/>
</dbReference>
<keyword evidence="2" id="KW-0805">Transcription regulation</keyword>
<dbReference type="PANTHER" id="PTHR30055">
    <property type="entry name" value="HTH-TYPE TRANSCRIPTIONAL REGULATOR RUTR"/>
    <property type="match status" value="1"/>
</dbReference>
<name>A0A1N7EZQ7_9NOCA</name>
<dbReference type="Pfam" id="PF00440">
    <property type="entry name" value="TetR_N"/>
    <property type="match status" value="1"/>
</dbReference>
<evidence type="ECO:0000256" key="1">
    <source>
        <dbReference type="ARBA" id="ARBA00022491"/>
    </source>
</evidence>